<dbReference type="PANTHER" id="PTHR34533:SF1">
    <property type="entry name" value="COILED-COIL DOMAIN-CONTAINING PROTEIN 159"/>
    <property type="match status" value="1"/>
</dbReference>
<evidence type="ECO:0000313" key="4">
    <source>
        <dbReference type="Proteomes" id="UP000664940"/>
    </source>
</evidence>
<feature type="region of interest" description="Disordered" evidence="2">
    <location>
        <begin position="381"/>
        <end position="417"/>
    </location>
</feature>
<dbReference type="EMBL" id="JABVXQ010000008">
    <property type="protein sequence ID" value="KAF6092770.1"/>
    <property type="molecule type" value="Genomic_DNA"/>
</dbReference>
<dbReference type="AlphaFoldDB" id="A0A834DR32"/>
<comment type="caution">
    <text evidence="3">The sequence shown here is derived from an EMBL/GenBank/DDBJ whole genome shotgun (WGS) entry which is preliminary data.</text>
</comment>
<feature type="region of interest" description="Disordered" evidence="2">
    <location>
        <begin position="66"/>
        <end position="104"/>
    </location>
</feature>
<evidence type="ECO:0000256" key="2">
    <source>
        <dbReference type="SAM" id="MobiDB-lite"/>
    </source>
</evidence>
<dbReference type="Proteomes" id="UP000664940">
    <property type="component" value="Unassembled WGS sequence"/>
</dbReference>
<feature type="compositionally biased region" description="Polar residues" evidence="2">
    <location>
        <begin position="408"/>
        <end position="417"/>
    </location>
</feature>
<name>A0A834DR32_9CHIR</name>
<protein>
    <submittedName>
        <fullName evidence="3">Coiled-coil domain containing 159</fullName>
    </submittedName>
</protein>
<accession>A0A834DR32</accession>
<feature type="coiled-coil region" evidence="1">
    <location>
        <begin position="270"/>
        <end position="304"/>
    </location>
</feature>
<evidence type="ECO:0000256" key="1">
    <source>
        <dbReference type="SAM" id="Coils"/>
    </source>
</evidence>
<keyword evidence="1" id="KW-0175">Coiled coil</keyword>
<evidence type="ECO:0000313" key="3">
    <source>
        <dbReference type="EMBL" id="KAF6092770.1"/>
    </source>
</evidence>
<dbReference type="PANTHER" id="PTHR34533">
    <property type="entry name" value="TRANSMEMBRANE PROTEIN CCDC163"/>
    <property type="match status" value="1"/>
</dbReference>
<proteinExistence type="predicted"/>
<gene>
    <name evidence="3" type="ORF">HJG60_002189</name>
</gene>
<reference evidence="3 4" key="1">
    <citation type="journal article" date="2020" name="Nature">
        <title>Six reference-quality genomes reveal evolution of bat adaptations.</title>
        <authorList>
            <person name="Jebb D."/>
            <person name="Huang Z."/>
            <person name="Pippel M."/>
            <person name="Hughes G.M."/>
            <person name="Lavrichenko K."/>
            <person name="Devanna P."/>
            <person name="Winkler S."/>
            <person name="Jermiin L.S."/>
            <person name="Skirmuntt E.C."/>
            <person name="Katzourakis A."/>
            <person name="Burkitt-Gray L."/>
            <person name="Ray D.A."/>
            <person name="Sullivan K.A.M."/>
            <person name="Roscito J.G."/>
            <person name="Kirilenko B.M."/>
            <person name="Davalos L.M."/>
            <person name="Corthals A.P."/>
            <person name="Power M.L."/>
            <person name="Jones G."/>
            <person name="Ransome R.D."/>
            <person name="Dechmann D.K.N."/>
            <person name="Locatelli A.G."/>
            <person name="Puechmaille S.J."/>
            <person name="Fedrigo O."/>
            <person name="Jarvis E.D."/>
            <person name="Hiller M."/>
            <person name="Vernes S.C."/>
            <person name="Myers E.W."/>
            <person name="Teeling E.C."/>
        </authorList>
    </citation>
    <scope>NUCLEOTIDE SEQUENCE [LARGE SCALE GENOMIC DNA]</scope>
    <source>
        <strain evidence="3">Bat1K_MPI-CBG_1</strain>
    </source>
</reference>
<sequence>MGELEQVVCGSDPLLAGISRDPDYSVPCYCSSPSSSNFYLLANGKCSSLDKTLDCTTHWSRSPELETLGPAASENTVTSIDWKRGRDSGPRSNGYPPLPNSDSLQEHCNDQELVKKRQSITKKPLETNSAKVKVKSTMIPDTQKLLRCELEALKNQLQAQTKAGPLPQQAFEFLNHSVTMLEKESCLQQIKIQQLEEVLCPTSRQKEKDGNKWNTEQGQQELYGALAEGLEGLQKTLRDSEEVQQARTTRCLQLLAQEIRDSKKFLWEELELVREEVTFIYQKLQAQEEEITENLVNIQKMQKTQVKCRKVLTKMKQQGYETSNWLETEEMPSGGNGSWRGDLQKELSDIWSAVHMLQNSFDGLTISSGVRPRAASLRGYKEHRCLSPPHPSWDSDSDSDQDPSQPPFSKSHSFPPA</sequence>
<organism evidence="3 4">
    <name type="scientific">Phyllostomus discolor</name>
    <name type="common">pale spear-nosed bat</name>
    <dbReference type="NCBI Taxonomy" id="89673"/>
    <lineage>
        <taxon>Eukaryota</taxon>
        <taxon>Metazoa</taxon>
        <taxon>Chordata</taxon>
        <taxon>Craniata</taxon>
        <taxon>Vertebrata</taxon>
        <taxon>Euteleostomi</taxon>
        <taxon>Mammalia</taxon>
        <taxon>Eutheria</taxon>
        <taxon>Laurasiatheria</taxon>
        <taxon>Chiroptera</taxon>
        <taxon>Yangochiroptera</taxon>
        <taxon>Phyllostomidae</taxon>
        <taxon>Phyllostominae</taxon>
        <taxon>Phyllostomus</taxon>
    </lineage>
</organism>
<dbReference type="InterPro" id="IPR039284">
    <property type="entry name" value="CCDC159/163"/>
</dbReference>